<feature type="region of interest" description="Disordered" evidence="1">
    <location>
        <begin position="1"/>
        <end position="22"/>
    </location>
</feature>
<evidence type="ECO:0000313" key="3">
    <source>
        <dbReference type="Proteomes" id="UP000036449"/>
    </source>
</evidence>
<dbReference type="AlphaFoldDB" id="A0A0J6SF51"/>
<name>A0A0J6SF51_9HYPH</name>
<organism evidence="2 3">
    <name type="scientific">Methylobacterium tarhaniae</name>
    <dbReference type="NCBI Taxonomy" id="1187852"/>
    <lineage>
        <taxon>Bacteria</taxon>
        <taxon>Pseudomonadati</taxon>
        <taxon>Pseudomonadota</taxon>
        <taxon>Alphaproteobacteria</taxon>
        <taxon>Hyphomicrobiales</taxon>
        <taxon>Methylobacteriaceae</taxon>
        <taxon>Methylobacterium</taxon>
    </lineage>
</organism>
<dbReference type="SUPFAM" id="SSF53067">
    <property type="entry name" value="Actin-like ATPase domain"/>
    <property type="match status" value="1"/>
</dbReference>
<sequence>MPASTSRAPEPTRLRAPSVPSPAQGLLASVGASLRQGIDAAVHLLGLAAIRTDREPAPLTLRLGAPHDPGLTVIDRRDGPDRTYRLDSGADDLADRIAAIRGGRPGGCAKVIVDPAACFIRTLELPSAALPRMRAVLAQELEAATPFRADQVFSDWYVEGEDPETRTLRVRHVVLKRARLGPLLAALAGAGLKPSVVAVGPAEDRTMPVDLLSSGHHALPGLLRSTGNLALAAATGLFLVGAFLGLRQHQAATLAALDDAFATARRAAASGLPPAVQAGAAAIQAERGPSLARVWDSVAAALPDPVSAQTLRLSAAGLELTLLAPDAPAALAALAHLPGFGTPELRQVSPAEGGQRLVVALPRRAAGARP</sequence>
<accession>A0A0J6SF51</accession>
<gene>
    <name evidence="2" type="ORF">VQ03_24315</name>
</gene>
<dbReference type="PATRIC" id="fig|1187852.3.peg.2548"/>
<proteinExistence type="predicted"/>
<dbReference type="EMBL" id="LABZ01000190">
    <property type="protein sequence ID" value="KMO33850.1"/>
    <property type="molecule type" value="Genomic_DNA"/>
</dbReference>
<dbReference type="Gene3D" id="3.30.420.380">
    <property type="match status" value="1"/>
</dbReference>
<reference evidence="2 3" key="1">
    <citation type="submission" date="2015-03" db="EMBL/GenBank/DDBJ databases">
        <title>Genome sequencing of Methylobacterium tarhaniae DSM 25844.</title>
        <authorList>
            <person name="Chaudhry V."/>
            <person name="Patil P.B."/>
        </authorList>
    </citation>
    <scope>NUCLEOTIDE SEQUENCE [LARGE SCALE GENOMIC DNA]</scope>
    <source>
        <strain evidence="2 3">DSM 25844</strain>
    </source>
</reference>
<comment type="caution">
    <text evidence="2">The sequence shown here is derived from an EMBL/GenBank/DDBJ whole genome shotgun (WGS) entry which is preliminary data.</text>
</comment>
<evidence type="ECO:0000256" key="1">
    <source>
        <dbReference type="SAM" id="MobiDB-lite"/>
    </source>
</evidence>
<dbReference type="InterPro" id="IPR043129">
    <property type="entry name" value="ATPase_NBD"/>
</dbReference>
<evidence type="ECO:0000313" key="2">
    <source>
        <dbReference type="EMBL" id="KMO33850.1"/>
    </source>
</evidence>
<evidence type="ECO:0008006" key="4">
    <source>
        <dbReference type="Google" id="ProtNLM"/>
    </source>
</evidence>
<dbReference type="Proteomes" id="UP000036449">
    <property type="component" value="Unassembled WGS sequence"/>
</dbReference>
<protein>
    <recommendedName>
        <fullName evidence="4">Fimbrial assembly protein</fullName>
    </recommendedName>
</protein>
<keyword evidence="3" id="KW-1185">Reference proteome</keyword>